<accession>A0A8J5CQV1</accession>
<evidence type="ECO:0000313" key="2">
    <source>
        <dbReference type="EMBL" id="KAG0729198.1"/>
    </source>
</evidence>
<keyword evidence="2" id="KW-0418">Kinase</keyword>
<dbReference type="InterPro" id="IPR007330">
    <property type="entry name" value="MIT_dom"/>
</dbReference>
<dbReference type="OrthoDB" id="346907at2759"/>
<name>A0A8J5CQV1_CHIOP</name>
<keyword evidence="2" id="KW-0808">Transferase</keyword>
<protein>
    <submittedName>
        <fullName evidence="2">Serine/threonine-protein kinase ULK3</fullName>
    </submittedName>
</protein>
<feature type="domain" description="MIT" evidence="1">
    <location>
        <begin position="152"/>
        <end position="216"/>
    </location>
</feature>
<dbReference type="SUPFAM" id="SSF116846">
    <property type="entry name" value="MIT domain"/>
    <property type="match status" value="2"/>
</dbReference>
<dbReference type="EMBL" id="JACEEZ010001461">
    <property type="protein sequence ID" value="KAG0729198.1"/>
    <property type="molecule type" value="Genomic_DNA"/>
</dbReference>
<evidence type="ECO:0000259" key="1">
    <source>
        <dbReference type="Pfam" id="PF04212"/>
    </source>
</evidence>
<evidence type="ECO:0000313" key="3">
    <source>
        <dbReference type="Proteomes" id="UP000770661"/>
    </source>
</evidence>
<feature type="domain" description="MIT" evidence="1">
    <location>
        <begin position="67"/>
        <end position="108"/>
    </location>
</feature>
<reference evidence="2" key="1">
    <citation type="submission" date="2020-07" db="EMBL/GenBank/DDBJ databases">
        <title>The High-quality genome of the commercially important snow crab, Chionoecetes opilio.</title>
        <authorList>
            <person name="Jeong J.-H."/>
            <person name="Ryu S."/>
        </authorList>
    </citation>
    <scope>NUCLEOTIDE SEQUENCE</scope>
    <source>
        <strain evidence="2">MADBK_172401_WGS</strain>
        <tissue evidence="2">Digestive gland</tissue>
    </source>
</reference>
<dbReference type="Proteomes" id="UP000770661">
    <property type="component" value="Unassembled WGS sequence"/>
</dbReference>
<organism evidence="2 3">
    <name type="scientific">Chionoecetes opilio</name>
    <name type="common">Atlantic snow crab</name>
    <name type="synonym">Cancer opilio</name>
    <dbReference type="NCBI Taxonomy" id="41210"/>
    <lineage>
        <taxon>Eukaryota</taxon>
        <taxon>Metazoa</taxon>
        <taxon>Ecdysozoa</taxon>
        <taxon>Arthropoda</taxon>
        <taxon>Crustacea</taxon>
        <taxon>Multicrustacea</taxon>
        <taxon>Malacostraca</taxon>
        <taxon>Eumalacostraca</taxon>
        <taxon>Eucarida</taxon>
        <taxon>Decapoda</taxon>
        <taxon>Pleocyemata</taxon>
        <taxon>Brachyura</taxon>
        <taxon>Eubrachyura</taxon>
        <taxon>Majoidea</taxon>
        <taxon>Majidae</taxon>
        <taxon>Chionoecetes</taxon>
    </lineage>
</organism>
<comment type="caution">
    <text evidence="2">The sequence shown here is derived from an EMBL/GenBank/DDBJ whole genome shotgun (WGS) entry which is preliminary data.</text>
</comment>
<dbReference type="Gene3D" id="1.20.58.80">
    <property type="entry name" value="Phosphotransferase system, lactose/cellobiose-type IIA subunit"/>
    <property type="match status" value="2"/>
</dbReference>
<dbReference type="Pfam" id="PF04212">
    <property type="entry name" value="MIT"/>
    <property type="match status" value="2"/>
</dbReference>
<keyword evidence="3" id="KW-1185">Reference proteome</keyword>
<gene>
    <name evidence="2" type="primary">ulk3_1</name>
    <name evidence="2" type="ORF">GWK47_030840</name>
</gene>
<sequence>MALDSHLMLRSPPTLCPPCRVPVTFNMSFCPAPNLLLPIPLLSLHLFSLSQNPCLADVLTEFPCLPENYSQALQYLVPLLHDEADALKRVALRRKIREYMGRTEELKKVVSSESVNSTSIPNISDQESMKVTEYRGNREELLRLTATTPQIRTATEIAASGELYAREGNYSLAFDKYQLALGKLLELLQNEPKGRRKDLLREEVTRWMSQAECLKKLLGDSPAQENVAAEMFATTEDRNCVLQ</sequence>
<dbReference type="GO" id="GO:0016301">
    <property type="term" value="F:kinase activity"/>
    <property type="evidence" value="ECO:0007669"/>
    <property type="project" value="UniProtKB-KW"/>
</dbReference>
<dbReference type="InterPro" id="IPR036181">
    <property type="entry name" value="MIT_dom_sf"/>
</dbReference>
<dbReference type="AlphaFoldDB" id="A0A8J5CQV1"/>
<proteinExistence type="predicted"/>